<protein>
    <submittedName>
        <fullName evidence="1">Extracellular solute-binding protein</fullName>
    </submittedName>
</protein>
<gene>
    <name evidence="1" type="ORF">E0H75_20900</name>
</gene>
<dbReference type="AlphaFoldDB" id="A0A4V2M7X1"/>
<reference evidence="1 2" key="1">
    <citation type="submission" date="2019-02" db="EMBL/GenBank/DDBJ databases">
        <title>Kribbella capetownensis sp. nov. and Kribbella speibonae sp. nov., isolated from soil.</title>
        <authorList>
            <person name="Curtis S.M."/>
            <person name="Norton I."/>
            <person name="Everest G.J."/>
            <person name="Meyers P.R."/>
        </authorList>
    </citation>
    <scope>NUCLEOTIDE SEQUENCE [LARGE SCALE GENOMIC DNA]</scope>
    <source>
        <strain evidence="1 2">YM53</strain>
    </source>
</reference>
<name>A0A4V2M7X1_9ACTN</name>
<dbReference type="InterPro" id="IPR006311">
    <property type="entry name" value="TAT_signal"/>
</dbReference>
<dbReference type="InterPro" id="IPR050490">
    <property type="entry name" value="Bact_solute-bd_prot1"/>
</dbReference>
<evidence type="ECO:0000313" key="1">
    <source>
        <dbReference type="EMBL" id="TCC49012.1"/>
    </source>
</evidence>
<dbReference type="Gene3D" id="3.40.190.10">
    <property type="entry name" value="Periplasmic binding protein-like II"/>
    <property type="match status" value="2"/>
</dbReference>
<proteinExistence type="predicted"/>
<organism evidence="1 2">
    <name type="scientific">Kribbella capetownensis</name>
    <dbReference type="NCBI Taxonomy" id="1572659"/>
    <lineage>
        <taxon>Bacteria</taxon>
        <taxon>Bacillati</taxon>
        <taxon>Actinomycetota</taxon>
        <taxon>Actinomycetes</taxon>
        <taxon>Propionibacteriales</taxon>
        <taxon>Kribbellaceae</taxon>
        <taxon>Kribbella</taxon>
    </lineage>
</organism>
<dbReference type="InterPro" id="IPR006059">
    <property type="entry name" value="SBP"/>
</dbReference>
<keyword evidence="2" id="KW-1185">Reference proteome</keyword>
<evidence type="ECO:0000313" key="2">
    <source>
        <dbReference type="Proteomes" id="UP000293342"/>
    </source>
</evidence>
<dbReference type="EMBL" id="SJKD01000004">
    <property type="protein sequence ID" value="TCC49012.1"/>
    <property type="molecule type" value="Genomic_DNA"/>
</dbReference>
<accession>A0A4V2M7X1</accession>
<dbReference type="OrthoDB" id="7918484at2"/>
<sequence>MPAVRQGRWTVQSWKERNMITRRNFLAAAGLASLSAAGLTACSGGSAGGDAKGAANLEVIWWGADDRAAITNSILAMYGKKYPGNTAKGQFLPFGDYFNKLNTLAASNSLPDIIQLNLPNLAAYVKNGLLLDLGDVDLGDYAKASLETGKIDGKLYGINFGYQYLTVMYNTELVTKSGLAVPKDPADWNAWGDFGVELAKKLGNGVYGMSDNSAESNTWASWLTSRGKGLFSTDGKLAHDEGDAVAWYQYWSGLRDRGAIAPGAESQTYVSNGGAAVDPLTTGKSVISMSPIVQFQGYQKVNKVPLGLAPCPTGPSGRGEVNAFFGWGISSKTKNPQAAKDFLNLWFTDPGAFKELGLDRAIPASKKQLDTVSQGATGAIKTMLGFMDSYTISPASQPASPPSIGSKVQDSLTRAAEAVLAKKLSPEQAGAQYFSEIKAAAGE</sequence>
<comment type="caution">
    <text evidence="1">The sequence shown here is derived from an EMBL/GenBank/DDBJ whole genome shotgun (WGS) entry which is preliminary data.</text>
</comment>
<dbReference type="PROSITE" id="PS51318">
    <property type="entry name" value="TAT"/>
    <property type="match status" value="1"/>
</dbReference>
<dbReference type="Pfam" id="PF13416">
    <property type="entry name" value="SBP_bac_8"/>
    <property type="match status" value="1"/>
</dbReference>
<dbReference type="Proteomes" id="UP000293342">
    <property type="component" value="Unassembled WGS sequence"/>
</dbReference>
<dbReference type="SUPFAM" id="SSF53850">
    <property type="entry name" value="Periplasmic binding protein-like II"/>
    <property type="match status" value="1"/>
</dbReference>
<dbReference type="PANTHER" id="PTHR43649">
    <property type="entry name" value="ARABINOSE-BINDING PROTEIN-RELATED"/>
    <property type="match status" value="1"/>
</dbReference>
<dbReference type="PANTHER" id="PTHR43649:SF30">
    <property type="entry name" value="ABC TRANSPORTER SUBSTRATE-BINDING PROTEIN"/>
    <property type="match status" value="1"/>
</dbReference>